<evidence type="ECO:0000313" key="2">
    <source>
        <dbReference type="Proteomes" id="UP000253941"/>
    </source>
</evidence>
<dbReference type="InterPro" id="IPR015942">
    <property type="entry name" value="Asp/Glu/hydantoin_racemase"/>
</dbReference>
<dbReference type="EMBL" id="QPMH01000009">
    <property type="protein sequence ID" value="RDD61803.1"/>
    <property type="molecule type" value="Genomic_DNA"/>
</dbReference>
<dbReference type="NCBIfam" id="NF005679">
    <property type="entry name" value="PRK07475.1"/>
    <property type="match status" value="1"/>
</dbReference>
<accession>A0A369T915</accession>
<dbReference type="AlphaFoldDB" id="A0A369T915"/>
<sequence length="257" mass="28194">MRAHSLRGRSTSMPIYRTRKGTSSYGHELGILQIDCDQPLVPGDVGNATTWPFTVLFQPMKGCTIDRLIHKNDASLIAEVREAAKKLESYGVRAITSNCGFMIQFQDQLAAEASVPVFLSPLLQLPYILRSLGGKRPVGVMTASTSGLSRDILALAHVGPDDPTPVYGVDQYPEFNDTFMHDSGVVDTDAVERACVDLAKRMVSDHPDMGAILLECAVLPPYANAMQKATGLPVYDFVTMAEQFIAGYHRPRYDGHY</sequence>
<comment type="caution">
    <text evidence="1">The sequence shown here is derived from an EMBL/GenBank/DDBJ whole genome shotgun (WGS) entry which is preliminary data.</text>
</comment>
<protein>
    <submittedName>
        <fullName evidence="1">Aspartate/glutamate racemase family protein</fullName>
    </submittedName>
</protein>
<evidence type="ECO:0000313" key="1">
    <source>
        <dbReference type="EMBL" id="RDD61803.1"/>
    </source>
</evidence>
<name>A0A369T915_9PROT</name>
<keyword evidence="2" id="KW-1185">Reference proteome</keyword>
<gene>
    <name evidence="1" type="ORF">DRB17_11470</name>
</gene>
<reference evidence="1 2" key="1">
    <citation type="submission" date="2018-07" db="EMBL/GenBank/DDBJ databases">
        <title>Venubactetium sediminum gen. nov., sp. nov., isolated from a marine solar saltern.</title>
        <authorList>
            <person name="Wang S."/>
        </authorList>
    </citation>
    <scope>NUCLEOTIDE SEQUENCE [LARGE SCALE GENOMIC DNA]</scope>
    <source>
        <strain evidence="1 2">WD2A32</strain>
    </source>
</reference>
<dbReference type="Proteomes" id="UP000253941">
    <property type="component" value="Unassembled WGS sequence"/>
</dbReference>
<dbReference type="GO" id="GO:0047661">
    <property type="term" value="F:amino-acid racemase activity"/>
    <property type="evidence" value="ECO:0007669"/>
    <property type="project" value="InterPro"/>
</dbReference>
<dbReference type="Pfam" id="PF01177">
    <property type="entry name" value="Asp_Glu_race"/>
    <property type="match status" value="1"/>
</dbReference>
<organism evidence="1 2">
    <name type="scientific">Ferruginivarius sediminum</name>
    <dbReference type="NCBI Taxonomy" id="2661937"/>
    <lineage>
        <taxon>Bacteria</taxon>
        <taxon>Pseudomonadati</taxon>
        <taxon>Pseudomonadota</taxon>
        <taxon>Alphaproteobacteria</taxon>
        <taxon>Rhodospirillales</taxon>
        <taxon>Rhodospirillaceae</taxon>
        <taxon>Ferruginivarius</taxon>
    </lineage>
</organism>
<proteinExistence type="predicted"/>